<sequence>MWMNILAGSRRGAQTGIISTSDDELAQIAQEIVSKLSQAA</sequence>
<dbReference type="EMBL" id="CP146203">
    <property type="protein sequence ID" value="XBH21694.1"/>
    <property type="molecule type" value="Genomic_DNA"/>
</dbReference>
<proteinExistence type="predicted"/>
<accession>A0AAU7DUP1</accession>
<dbReference type="AlphaFoldDB" id="A0AAU7DUP1"/>
<protein>
    <submittedName>
        <fullName evidence="1">Uncharacterized protein</fullName>
    </submittedName>
</protein>
<reference evidence="1" key="1">
    <citation type="submission" date="2024-02" db="EMBL/GenBank/DDBJ databases">
        <title>Tomenella chthoni gen. nov. sp. nov., a member of the family Jonesiaceae isolated from bat guano.</title>
        <authorList>
            <person name="Miller S.L."/>
            <person name="King J."/>
            <person name="Sankaranarayanan K."/>
            <person name="Lawson P.A."/>
        </authorList>
    </citation>
    <scope>NUCLEOTIDE SEQUENCE</scope>
    <source>
        <strain evidence="1">BS-20</strain>
    </source>
</reference>
<gene>
    <name evidence="1" type="ORF">V5R04_00240</name>
</gene>
<evidence type="ECO:0000313" key="1">
    <source>
        <dbReference type="EMBL" id="XBH21694.1"/>
    </source>
</evidence>
<organism evidence="1">
    <name type="scientific">Jonesiaceae bacterium BS-20</name>
    <dbReference type="NCBI Taxonomy" id="3120821"/>
    <lineage>
        <taxon>Bacteria</taxon>
        <taxon>Bacillati</taxon>
        <taxon>Actinomycetota</taxon>
        <taxon>Actinomycetes</taxon>
        <taxon>Micrococcales</taxon>
        <taxon>Jonesiaceae</taxon>
    </lineage>
</organism>
<name>A0AAU7DUP1_9MICO</name>